<dbReference type="AlphaFoldDB" id="A0A0U2IUB7"/>
<accession>A0A0U2IUB7</accession>
<keyword evidence="3" id="KW-1185">Reference proteome</keyword>
<evidence type="ECO:0000256" key="1">
    <source>
        <dbReference type="SAM" id="Phobius"/>
    </source>
</evidence>
<evidence type="ECO:0000313" key="3">
    <source>
        <dbReference type="Proteomes" id="UP000067523"/>
    </source>
</evidence>
<sequence>MMYVGFTFINDMRLQQGLIMEIVLIAVLILVLFSIFGGRSKKATYSWEKKKGATVFPLILSLILIVILMVYVFISMFNGSVISF</sequence>
<proteinExistence type="predicted"/>
<reference evidence="3" key="1">
    <citation type="submission" date="2015-12" db="EMBL/GenBank/DDBJ databases">
        <authorList>
            <person name="Lauer A."/>
            <person name="Humrighouse B."/>
            <person name="Loparev V."/>
            <person name="Shewmaker P.L."/>
            <person name="Whitney A.M."/>
            <person name="McLaughlin R.W."/>
        </authorList>
    </citation>
    <scope>NUCLEOTIDE SEQUENCE [LARGE SCALE GENOMIC DNA]</scope>
    <source>
        <strain evidence="3">LMG 26678</strain>
    </source>
</reference>
<evidence type="ECO:0000313" key="2">
    <source>
        <dbReference type="EMBL" id="ALS37262.1"/>
    </source>
</evidence>
<dbReference type="RefSeq" id="WP_244148136.1">
    <property type="nucleotide sequence ID" value="NZ_CP013655.1"/>
</dbReference>
<gene>
    <name evidence="2" type="ORF">ATZ35_08855</name>
</gene>
<feature type="transmembrane region" description="Helical" evidence="1">
    <location>
        <begin position="58"/>
        <end position="77"/>
    </location>
</feature>
<name>A0A0U2IUB7_9ENTE</name>
<protein>
    <submittedName>
        <fullName evidence="2">Uncharacterized protein</fullName>
    </submittedName>
</protein>
<keyword evidence="1" id="KW-1133">Transmembrane helix</keyword>
<keyword evidence="1" id="KW-0472">Membrane</keyword>
<organism evidence="2 3">
    <name type="scientific">Enterococcus rotai</name>
    <dbReference type="NCBI Taxonomy" id="118060"/>
    <lineage>
        <taxon>Bacteria</taxon>
        <taxon>Bacillati</taxon>
        <taxon>Bacillota</taxon>
        <taxon>Bacilli</taxon>
        <taxon>Lactobacillales</taxon>
        <taxon>Enterococcaceae</taxon>
        <taxon>Enterococcus</taxon>
    </lineage>
</organism>
<feature type="transmembrane region" description="Helical" evidence="1">
    <location>
        <begin position="18"/>
        <end position="37"/>
    </location>
</feature>
<dbReference type="KEGG" id="erx:ATZ35_08855"/>
<keyword evidence="1" id="KW-0812">Transmembrane</keyword>
<dbReference type="Proteomes" id="UP000067523">
    <property type="component" value="Chromosome"/>
</dbReference>
<dbReference type="EMBL" id="CP013655">
    <property type="protein sequence ID" value="ALS37262.1"/>
    <property type="molecule type" value="Genomic_DNA"/>
</dbReference>